<gene>
    <name evidence="5" type="ORF">AMR76_07210</name>
</gene>
<dbReference type="Gene3D" id="1.10.10.2840">
    <property type="entry name" value="PucR C-terminal helix-turn-helix domain"/>
    <property type="match status" value="1"/>
</dbReference>
<dbReference type="AlphaFoldDB" id="A0A0Q2RRY7"/>
<dbReference type="InterPro" id="IPR008599">
    <property type="entry name" value="Diacid_rec"/>
</dbReference>
<dbReference type="SUPFAM" id="SSF46689">
    <property type="entry name" value="Homeodomain-like"/>
    <property type="match status" value="1"/>
</dbReference>
<feature type="domain" description="Putative sugar diacid recognition" evidence="2">
    <location>
        <begin position="2"/>
        <end position="135"/>
    </location>
</feature>
<evidence type="ECO:0000259" key="4">
    <source>
        <dbReference type="Pfam" id="PF17853"/>
    </source>
</evidence>
<evidence type="ECO:0000259" key="3">
    <source>
        <dbReference type="Pfam" id="PF13556"/>
    </source>
</evidence>
<dbReference type="EMBL" id="LKHS01000005">
    <property type="protein sequence ID" value="KQH86862.1"/>
    <property type="molecule type" value="Genomic_DNA"/>
</dbReference>
<accession>A0A0Q2RRY7</accession>
<dbReference type="InterPro" id="IPR041522">
    <property type="entry name" value="CdaR_GGDEF"/>
</dbReference>
<dbReference type="InterPro" id="IPR025736">
    <property type="entry name" value="PucR_C-HTH_dom"/>
</dbReference>
<evidence type="ECO:0000313" key="6">
    <source>
        <dbReference type="Proteomes" id="UP000051221"/>
    </source>
</evidence>
<name>A0A0Q2RRY7_VIBFU</name>
<feature type="domain" description="CdaR GGDEF-like" evidence="4">
    <location>
        <begin position="141"/>
        <end position="266"/>
    </location>
</feature>
<dbReference type="FunCoup" id="A0A0Q2RRY7">
    <property type="interactions" value="47"/>
</dbReference>
<comment type="similarity">
    <text evidence="1">Belongs to the CdaR family.</text>
</comment>
<protein>
    <submittedName>
        <fullName evidence="5">CdaR family transcriptional regulator</fullName>
    </submittedName>
</protein>
<dbReference type="Pfam" id="PF05651">
    <property type="entry name" value="Diacid_rec"/>
    <property type="match status" value="1"/>
</dbReference>
<proteinExistence type="inferred from homology"/>
<organism evidence="5 6">
    <name type="scientific">Vibrio furnissii</name>
    <dbReference type="NCBI Taxonomy" id="29494"/>
    <lineage>
        <taxon>Bacteria</taxon>
        <taxon>Pseudomonadati</taxon>
        <taxon>Pseudomonadota</taxon>
        <taxon>Gammaproteobacteria</taxon>
        <taxon>Vibrionales</taxon>
        <taxon>Vibrionaceae</taxon>
        <taxon>Vibrio</taxon>
    </lineage>
</organism>
<evidence type="ECO:0000313" key="5">
    <source>
        <dbReference type="EMBL" id="KQH86862.1"/>
    </source>
</evidence>
<dbReference type="Proteomes" id="UP000051221">
    <property type="component" value="Unassembled WGS sequence"/>
</dbReference>
<dbReference type="Pfam" id="PF17853">
    <property type="entry name" value="GGDEF_2"/>
    <property type="match status" value="1"/>
</dbReference>
<dbReference type="PANTHER" id="PTHR33744:SF15">
    <property type="entry name" value="CARBOHYDRATE DIACID REGULATOR"/>
    <property type="match status" value="1"/>
</dbReference>
<dbReference type="Pfam" id="PF13556">
    <property type="entry name" value="HTH_30"/>
    <property type="match status" value="1"/>
</dbReference>
<dbReference type="PANTHER" id="PTHR33744">
    <property type="entry name" value="CARBOHYDRATE DIACID REGULATOR"/>
    <property type="match status" value="1"/>
</dbReference>
<sequence>MLDANLAQQIVDRTMSIIGYNINVMNHAGIIIGSGDRDRLGHVHDGAILALKHGDSIELNSHSCQSLKGVKPGINMLLKQGAQVVGVVGVTGEPDEIREFANLVKMSAEMIIDQAELVEQLQWDRRHREEFITAWINDQLNQDELTAWATRLSLDVTQPRVAVVIEFRQQTAAKHVDSVRQVVDLLEHPERDNLVAVVSMNEIVVLKPVKHPEHWTSDDESLRIDKLIARLREHQIDGYDIALGQMFLDPNALHLSYQSAKQVLRLGKEKHPKQHKHLFETLRLPVLMSPLRDYWQGEQLCESVDKLKQRDRSGQLMKTLHTLFVCGGNLSECANALYIHRNTLRYRLDKITDITGISTQSFVGLVELYIACQISE</sequence>
<dbReference type="InterPro" id="IPR042070">
    <property type="entry name" value="PucR_C-HTH_sf"/>
</dbReference>
<dbReference type="OrthoDB" id="9792148at2"/>
<reference evidence="5 6" key="1">
    <citation type="submission" date="2015-08" db="EMBL/GenBank/DDBJ databases">
        <title>Antibacterial properties of a collection of Vibrionaceae strains.</title>
        <authorList>
            <person name="Giubergia S."/>
        </authorList>
    </citation>
    <scope>NUCLEOTIDE SEQUENCE [LARGE SCALE GENOMIC DNA]</scope>
    <source>
        <strain evidence="5 6">S0821</strain>
    </source>
</reference>
<keyword evidence="6" id="KW-1185">Reference proteome</keyword>
<dbReference type="InterPro" id="IPR051448">
    <property type="entry name" value="CdaR-like_regulators"/>
</dbReference>
<dbReference type="InParanoid" id="A0A0Q2RRY7"/>
<evidence type="ECO:0000256" key="1">
    <source>
        <dbReference type="ARBA" id="ARBA00006754"/>
    </source>
</evidence>
<dbReference type="InterPro" id="IPR009057">
    <property type="entry name" value="Homeodomain-like_sf"/>
</dbReference>
<evidence type="ECO:0000259" key="2">
    <source>
        <dbReference type="Pfam" id="PF05651"/>
    </source>
</evidence>
<comment type="caution">
    <text evidence="5">The sequence shown here is derived from an EMBL/GenBank/DDBJ whole genome shotgun (WGS) entry which is preliminary data.</text>
</comment>
<feature type="domain" description="PucR C-terminal helix-turn-helix" evidence="3">
    <location>
        <begin position="316"/>
        <end position="374"/>
    </location>
</feature>